<dbReference type="AlphaFoldDB" id="A0A158CYB7"/>
<dbReference type="InterPro" id="IPR016161">
    <property type="entry name" value="Ald_DH/histidinol_DH"/>
</dbReference>
<dbReference type="RefSeq" id="WP_061178370.1">
    <property type="nucleotide sequence ID" value="NZ_FCOE02000028.1"/>
</dbReference>
<evidence type="ECO:0000256" key="4">
    <source>
        <dbReference type="RuleBase" id="RU003345"/>
    </source>
</evidence>
<comment type="similarity">
    <text evidence="1 4">Belongs to the aldehyde dehydrogenase family.</text>
</comment>
<organism evidence="6 7">
    <name type="scientific">Caballeronia pedi</name>
    <dbReference type="NCBI Taxonomy" id="1777141"/>
    <lineage>
        <taxon>Bacteria</taxon>
        <taxon>Pseudomonadati</taxon>
        <taxon>Pseudomonadota</taxon>
        <taxon>Betaproteobacteria</taxon>
        <taxon>Burkholderiales</taxon>
        <taxon>Burkholderiaceae</taxon>
        <taxon>Caballeronia</taxon>
    </lineage>
</organism>
<dbReference type="OrthoDB" id="6882680at2"/>
<dbReference type="InterPro" id="IPR029510">
    <property type="entry name" value="Ald_DH_CS_GLU"/>
</dbReference>
<keyword evidence="2 4" id="KW-0560">Oxidoreductase</keyword>
<evidence type="ECO:0000256" key="1">
    <source>
        <dbReference type="ARBA" id="ARBA00009986"/>
    </source>
</evidence>
<evidence type="ECO:0000256" key="3">
    <source>
        <dbReference type="PROSITE-ProRule" id="PRU10007"/>
    </source>
</evidence>
<evidence type="ECO:0000259" key="5">
    <source>
        <dbReference type="Pfam" id="PF00171"/>
    </source>
</evidence>
<accession>A0A158CYB7</accession>
<dbReference type="Pfam" id="PF00171">
    <property type="entry name" value="Aldedh"/>
    <property type="match status" value="1"/>
</dbReference>
<dbReference type="STRING" id="1777141.AWB80_06028"/>
<gene>
    <name evidence="6" type="ORF">AWB80_06028</name>
</gene>
<dbReference type="Gene3D" id="3.40.605.10">
    <property type="entry name" value="Aldehyde Dehydrogenase, Chain A, domain 1"/>
    <property type="match status" value="1"/>
</dbReference>
<evidence type="ECO:0000256" key="2">
    <source>
        <dbReference type="ARBA" id="ARBA00023002"/>
    </source>
</evidence>
<name>A0A158CYB7_9BURK</name>
<dbReference type="GO" id="GO:0016620">
    <property type="term" value="F:oxidoreductase activity, acting on the aldehyde or oxo group of donors, NAD or NADP as acceptor"/>
    <property type="evidence" value="ECO:0007669"/>
    <property type="project" value="InterPro"/>
</dbReference>
<comment type="caution">
    <text evidence="6">The sequence shown here is derived from an EMBL/GenBank/DDBJ whole genome shotgun (WGS) entry which is preliminary data.</text>
</comment>
<dbReference type="InterPro" id="IPR016162">
    <property type="entry name" value="Ald_DH_N"/>
</dbReference>
<dbReference type="PANTHER" id="PTHR42804">
    <property type="entry name" value="ALDEHYDE DEHYDROGENASE"/>
    <property type="match status" value="1"/>
</dbReference>
<proteinExistence type="inferred from homology"/>
<dbReference type="PANTHER" id="PTHR42804:SF1">
    <property type="entry name" value="ALDEHYDE DEHYDROGENASE-RELATED"/>
    <property type="match status" value="1"/>
</dbReference>
<protein>
    <submittedName>
        <fullName evidence="6">Aldehyde dehydrogenase</fullName>
    </submittedName>
</protein>
<reference evidence="6" key="1">
    <citation type="submission" date="2016-01" db="EMBL/GenBank/DDBJ databases">
        <authorList>
            <person name="Peeters C."/>
        </authorList>
    </citation>
    <scope>NUCLEOTIDE SEQUENCE [LARGE SCALE GENOMIC DNA]</scope>
    <source>
        <strain evidence="6">LMG 29323</strain>
    </source>
</reference>
<feature type="domain" description="Aldehyde dehydrogenase" evidence="5">
    <location>
        <begin position="25"/>
        <end position="493"/>
    </location>
</feature>
<dbReference type="Proteomes" id="UP000054911">
    <property type="component" value="Unassembled WGS sequence"/>
</dbReference>
<dbReference type="FunFam" id="3.40.309.10:FF:000012">
    <property type="entry name" value="Betaine aldehyde dehydrogenase"/>
    <property type="match status" value="1"/>
</dbReference>
<dbReference type="InterPro" id="IPR016163">
    <property type="entry name" value="Ald_DH_C"/>
</dbReference>
<evidence type="ECO:0000313" key="6">
    <source>
        <dbReference type="EMBL" id="SAK87269.1"/>
    </source>
</evidence>
<evidence type="ECO:0000313" key="7">
    <source>
        <dbReference type="Proteomes" id="UP000054911"/>
    </source>
</evidence>
<dbReference type="Gene3D" id="3.40.309.10">
    <property type="entry name" value="Aldehyde Dehydrogenase, Chain A, domain 2"/>
    <property type="match status" value="1"/>
</dbReference>
<feature type="active site" evidence="3">
    <location>
        <position position="266"/>
    </location>
</feature>
<dbReference type="PROSITE" id="PS00687">
    <property type="entry name" value="ALDEHYDE_DEHYDR_GLU"/>
    <property type="match status" value="1"/>
</dbReference>
<sequence>MPLSLIRIRDDLNVVPGRLFIDGNWLDGHYDRFEQIHPATNEVMTTFVEAGARGVDQAVVAARRAFDEGPWPRMRAQDRKRMLQPIVEKIYAAEREIAQLQTLDNGIPFTFSRNSRVSPKSAADIFDHFLGWIDKINGETYPQFSSASDMQYMTFREPVGVVAAILPYNGPVMTFAMKIAPALVCGCTVVVKPSEYTNLVVLKLAEIVAESDLPPGVFNVVTGGAETGAALSAHPHVDKVTFTGSPIAGEKITIAGASTMKRLSLELGGKSAALVFPDAESVAGAATTLMGLCSTFLSGQVCTTPSRAVVHRSIMDEFLHHAAEQVKTVRFGDPFDPATTSAPIISKRQKDKILAYIDSGRREGAELMFGGGTPGGELANGNWIDPALFAKVSNNMTIAREEIFGPVLSVIPFDTEEEAIRIANDSDYGLAGCVYTSNVKRAFRVARAMRSGSIGVNGYASVPNAPMGGIRRSGVGREGGWSTIEAFTELKTINFNLGS</sequence>
<dbReference type="InterPro" id="IPR015590">
    <property type="entry name" value="Aldehyde_DH_dom"/>
</dbReference>
<dbReference type="SUPFAM" id="SSF53720">
    <property type="entry name" value="ALDH-like"/>
    <property type="match status" value="1"/>
</dbReference>
<dbReference type="FunFam" id="3.40.605.10:FF:000007">
    <property type="entry name" value="NAD/NADP-dependent betaine aldehyde dehydrogenase"/>
    <property type="match status" value="1"/>
</dbReference>
<keyword evidence="7" id="KW-1185">Reference proteome</keyword>
<dbReference type="EMBL" id="FCOE02000028">
    <property type="protein sequence ID" value="SAK87269.1"/>
    <property type="molecule type" value="Genomic_DNA"/>
</dbReference>